<keyword evidence="4" id="KW-1185">Reference proteome</keyword>
<keyword evidence="1" id="KW-0812">Transmembrane</keyword>
<proteinExistence type="predicted"/>
<dbReference type="InterPro" id="IPR050250">
    <property type="entry name" value="Macrolide_Exporter_MacB"/>
</dbReference>
<dbReference type="AlphaFoldDB" id="A0A7X0VDH2"/>
<feature type="transmembrane region" description="Helical" evidence="1">
    <location>
        <begin position="405"/>
        <end position="425"/>
    </location>
</feature>
<gene>
    <name evidence="3" type="ORF">H7C19_04680</name>
</gene>
<dbReference type="PANTHER" id="PTHR30572:SF4">
    <property type="entry name" value="ABC TRANSPORTER PERMEASE YTRF"/>
    <property type="match status" value="1"/>
</dbReference>
<feature type="domain" description="MacB-like periplasmic core" evidence="2">
    <location>
        <begin position="53"/>
        <end position="211"/>
    </location>
</feature>
<feature type="transmembrane region" description="Helical" evidence="1">
    <location>
        <begin position="294"/>
        <end position="317"/>
    </location>
</feature>
<sequence length="456" mass="49307">MKARLPSYLVFCGILLLFGSLALSSALLAQWRQWSGPAERAKLSASVDAAVSPSNGARLTGREAEKLSGLWGASTAYSARTRTTVSAGSRTSDANVIGVGGQYDRFTHIWLSNGVSVSPAARRERAKVAVIGSGLADRLFHSQDVIGLRLDILGAKFRVVGVYRERNSLLQWMTDDGLPDILVPYSALEDVSPDISVQSAVFEAKSTSDIEGDTEVRAAIAEAGGDSSVYVISDASQYYRSVAQKPALLLWICGLTAIWRCIRLLIASCRSAYRLIRMETLSLEWTDVVKRNRFALARHATVATAGVAGAAAIWLLVRFPFHFPADSIPGQLIDWSFYRDQILSYWQHQAARTGAVSTPDEWLQNRAGSLVTYLSYAGLAAGLPLCLIGTRMWNMEQIPVGTRMFRVFLFFLVAAALSLAIAWAAGIPATVDGKETAVLVAVMGLLSLKGGGRTLV</sequence>
<dbReference type="PANTHER" id="PTHR30572">
    <property type="entry name" value="MEMBRANE COMPONENT OF TRANSPORTER-RELATED"/>
    <property type="match status" value="1"/>
</dbReference>
<accession>A0A7X0VDH2</accession>
<evidence type="ECO:0000256" key="1">
    <source>
        <dbReference type="SAM" id="Phobius"/>
    </source>
</evidence>
<dbReference type="RefSeq" id="WP_185141428.1">
    <property type="nucleotide sequence ID" value="NZ_JACJVP010000006.1"/>
</dbReference>
<dbReference type="Proteomes" id="UP000547209">
    <property type="component" value="Unassembled WGS sequence"/>
</dbReference>
<name>A0A7X0VDH2_9BACL</name>
<reference evidence="3 4" key="1">
    <citation type="submission" date="2020-08" db="EMBL/GenBank/DDBJ databases">
        <title>Cohnella phylogeny.</title>
        <authorList>
            <person name="Dunlap C."/>
        </authorList>
    </citation>
    <scope>NUCLEOTIDE SEQUENCE [LARGE SCALE GENOMIC DNA]</scope>
    <source>
        <strain evidence="3 4">DSM 28246</strain>
    </source>
</reference>
<organism evidence="3 4">
    <name type="scientific">Cohnella nanjingensis</name>
    <dbReference type="NCBI Taxonomy" id="1387779"/>
    <lineage>
        <taxon>Bacteria</taxon>
        <taxon>Bacillati</taxon>
        <taxon>Bacillota</taxon>
        <taxon>Bacilli</taxon>
        <taxon>Bacillales</taxon>
        <taxon>Paenibacillaceae</taxon>
        <taxon>Cohnella</taxon>
    </lineage>
</organism>
<keyword evidence="1" id="KW-0472">Membrane</keyword>
<evidence type="ECO:0000259" key="2">
    <source>
        <dbReference type="Pfam" id="PF12704"/>
    </source>
</evidence>
<protein>
    <submittedName>
        <fullName evidence="3">ABC transporter permease</fullName>
    </submittedName>
</protein>
<evidence type="ECO:0000313" key="3">
    <source>
        <dbReference type="EMBL" id="MBB6669982.1"/>
    </source>
</evidence>
<evidence type="ECO:0000313" key="4">
    <source>
        <dbReference type="Proteomes" id="UP000547209"/>
    </source>
</evidence>
<dbReference type="Pfam" id="PF12704">
    <property type="entry name" value="MacB_PCD"/>
    <property type="match status" value="1"/>
</dbReference>
<dbReference type="GO" id="GO:0005886">
    <property type="term" value="C:plasma membrane"/>
    <property type="evidence" value="ECO:0007669"/>
    <property type="project" value="TreeGrafter"/>
</dbReference>
<keyword evidence="1" id="KW-1133">Transmembrane helix</keyword>
<dbReference type="EMBL" id="JACJVP010000006">
    <property type="protein sequence ID" value="MBB6669982.1"/>
    <property type="molecule type" value="Genomic_DNA"/>
</dbReference>
<dbReference type="InterPro" id="IPR025857">
    <property type="entry name" value="MacB_PCD"/>
</dbReference>
<comment type="caution">
    <text evidence="3">The sequence shown here is derived from an EMBL/GenBank/DDBJ whole genome shotgun (WGS) entry which is preliminary data.</text>
</comment>
<feature type="transmembrane region" description="Helical" evidence="1">
    <location>
        <begin position="373"/>
        <end position="393"/>
    </location>
</feature>
<dbReference type="GO" id="GO:0022857">
    <property type="term" value="F:transmembrane transporter activity"/>
    <property type="evidence" value="ECO:0007669"/>
    <property type="project" value="TreeGrafter"/>
</dbReference>
<feature type="transmembrane region" description="Helical" evidence="1">
    <location>
        <begin position="248"/>
        <end position="273"/>
    </location>
</feature>